<dbReference type="Gene3D" id="3.40.50.300">
    <property type="entry name" value="P-loop containing nucleotide triphosphate hydrolases"/>
    <property type="match status" value="1"/>
</dbReference>
<dbReference type="RefSeq" id="WP_323732792.1">
    <property type="nucleotide sequence ID" value="NZ_CP110820.1"/>
</dbReference>
<reference evidence="2 3" key="1">
    <citation type="submission" date="2022-11" db="EMBL/GenBank/DDBJ databases">
        <title>Host association and intracellularity evolved multiple times independently in the Rickettsiales.</title>
        <authorList>
            <person name="Castelli M."/>
            <person name="Nardi T."/>
            <person name="Gammuto L."/>
            <person name="Bellinzona G."/>
            <person name="Sabaneyeva E."/>
            <person name="Potekhin A."/>
            <person name="Serra V."/>
            <person name="Petroni G."/>
            <person name="Sassera D."/>
        </authorList>
    </citation>
    <scope>NUCLEOTIDE SEQUENCE [LARGE SCALE GENOMIC DNA]</scope>
    <source>
        <strain evidence="2 3">NDG2</strain>
    </source>
</reference>
<dbReference type="CDD" id="cd02042">
    <property type="entry name" value="ParAB_family"/>
    <property type="match status" value="1"/>
</dbReference>
<dbReference type="InterPro" id="IPR050678">
    <property type="entry name" value="DNA_Partitioning_ATPase"/>
</dbReference>
<proteinExistence type="predicted"/>
<evidence type="ECO:0000313" key="2">
    <source>
        <dbReference type="EMBL" id="WPX97193.1"/>
    </source>
</evidence>
<sequence>MKKITKIISIINQKGGVGKTTTSINLPAALSMFNKKMLLIDFDPQGNLSTGIGVNEQDQENTIYSILTSANEDINNVIKKTLVPNIEIIAANQDLAVFDIEVVNIKDKEYLLHTKLKEIQGKYDYVFIDCAPSLSQLTINALTASDAVLIPLQCEFFALEGVANILKIIDSVKANLNPNLSIEGILLTMYDRRNRLCKEIVEDVRKNFGAIVYDQVIPRNIKLSEASSYGKPVILYDSNCSGSIAYMLLAQEMLAKQVYIQ</sequence>
<dbReference type="PANTHER" id="PTHR13696:SF52">
    <property type="entry name" value="PARA FAMILY PROTEIN CT_582"/>
    <property type="match status" value="1"/>
</dbReference>
<organism evidence="2 3">
    <name type="scientific">Candidatus Bandiella euplotis</name>
    <dbReference type="NCBI Taxonomy" id="1664265"/>
    <lineage>
        <taxon>Bacteria</taxon>
        <taxon>Pseudomonadati</taxon>
        <taxon>Pseudomonadota</taxon>
        <taxon>Alphaproteobacteria</taxon>
        <taxon>Rickettsiales</taxon>
        <taxon>Candidatus Midichloriaceae</taxon>
        <taxon>Candidatus Bandiella</taxon>
    </lineage>
</organism>
<dbReference type="EMBL" id="CP110820">
    <property type="protein sequence ID" value="WPX97193.1"/>
    <property type="molecule type" value="Genomic_DNA"/>
</dbReference>
<dbReference type="SUPFAM" id="SSF52540">
    <property type="entry name" value="P-loop containing nucleoside triphosphate hydrolases"/>
    <property type="match status" value="1"/>
</dbReference>
<name>A0ABZ0UM11_9RICK</name>
<dbReference type="Pfam" id="PF13614">
    <property type="entry name" value="AAA_31"/>
    <property type="match status" value="1"/>
</dbReference>
<gene>
    <name evidence="2" type="ORF">Bandiella_01337</name>
</gene>
<dbReference type="PIRSF" id="PIRSF009320">
    <property type="entry name" value="Nuc_binding_HP_1000"/>
    <property type="match status" value="1"/>
</dbReference>
<protein>
    <submittedName>
        <fullName evidence="2">Chromosome partitioning protein ParA</fullName>
    </submittedName>
</protein>
<feature type="domain" description="AAA" evidence="1">
    <location>
        <begin position="5"/>
        <end position="182"/>
    </location>
</feature>
<dbReference type="InterPro" id="IPR025669">
    <property type="entry name" value="AAA_dom"/>
</dbReference>
<dbReference type="InterPro" id="IPR027417">
    <property type="entry name" value="P-loop_NTPase"/>
</dbReference>
<dbReference type="Proteomes" id="UP001327219">
    <property type="component" value="Chromosome"/>
</dbReference>
<accession>A0ABZ0UM11</accession>
<evidence type="ECO:0000259" key="1">
    <source>
        <dbReference type="Pfam" id="PF13614"/>
    </source>
</evidence>
<dbReference type="PANTHER" id="PTHR13696">
    <property type="entry name" value="P-LOOP CONTAINING NUCLEOSIDE TRIPHOSPHATE HYDROLASE"/>
    <property type="match status" value="1"/>
</dbReference>
<evidence type="ECO:0000313" key="3">
    <source>
        <dbReference type="Proteomes" id="UP001327219"/>
    </source>
</evidence>
<keyword evidence="3" id="KW-1185">Reference proteome</keyword>